<dbReference type="AlphaFoldDB" id="A0A917TIY8"/>
<dbReference type="EMBL" id="BMNB01000002">
    <property type="protein sequence ID" value="GGM24129.1"/>
    <property type="molecule type" value="Genomic_DNA"/>
</dbReference>
<protein>
    <submittedName>
        <fullName evidence="1">Uncharacterized protein</fullName>
    </submittedName>
</protein>
<gene>
    <name evidence="1" type="ORF">GCM10011608_06220</name>
</gene>
<sequence>MECRAPGRQRALPAVRWTKTADQILAKAQRKPFRGTLEITPQVRLLVGMPPAKEPVRQIPHRSRQSW</sequence>
<reference evidence="1" key="1">
    <citation type="journal article" date="2014" name="Int. J. Syst. Evol. Microbiol.">
        <title>Complete genome sequence of Corynebacterium casei LMG S-19264T (=DSM 44701T), isolated from a smear-ripened cheese.</title>
        <authorList>
            <consortium name="US DOE Joint Genome Institute (JGI-PGF)"/>
            <person name="Walter F."/>
            <person name="Albersmeier A."/>
            <person name="Kalinowski J."/>
            <person name="Ruckert C."/>
        </authorList>
    </citation>
    <scope>NUCLEOTIDE SEQUENCE</scope>
    <source>
        <strain evidence="1">CGMCC 4.7312</strain>
    </source>
</reference>
<evidence type="ECO:0000313" key="2">
    <source>
        <dbReference type="Proteomes" id="UP000608890"/>
    </source>
</evidence>
<accession>A0A917TIY8</accession>
<reference evidence="1" key="2">
    <citation type="submission" date="2020-09" db="EMBL/GenBank/DDBJ databases">
        <authorList>
            <person name="Sun Q."/>
            <person name="Zhou Y."/>
        </authorList>
    </citation>
    <scope>NUCLEOTIDE SEQUENCE</scope>
    <source>
        <strain evidence="1">CGMCC 4.7312</strain>
    </source>
</reference>
<dbReference type="Proteomes" id="UP000608890">
    <property type="component" value="Unassembled WGS sequence"/>
</dbReference>
<evidence type="ECO:0000313" key="1">
    <source>
        <dbReference type="EMBL" id="GGM24129.1"/>
    </source>
</evidence>
<proteinExistence type="predicted"/>
<comment type="caution">
    <text evidence="1">The sequence shown here is derived from an EMBL/GenBank/DDBJ whole genome shotgun (WGS) entry which is preliminary data.</text>
</comment>
<organism evidence="1 2">
    <name type="scientific">Micromonospora sonchi</name>
    <dbReference type="NCBI Taxonomy" id="1763543"/>
    <lineage>
        <taxon>Bacteria</taxon>
        <taxon>Bacillati</taxon>
        <taxon>Actinomycetota</taxon>
        <taxon>Actinomycetes</taxon>
        <taxon>Micromonosporales</taxon>
        <taxon>Micromonosporaceae</taxon>
        <taxon>Micromonospora</taxon>
    </lineage>
</organism>
<keyword evidence="2" id="KW-1185">Reference proteome</keyword>
<name>A0A917TIY8_9ACTN</name>